<dbReference type="EMBL" id="CAKOFQ010007883">
    <property type="protein sequence ID" value="CAH2009469.1"/>
    <property type="molecule type" value="Genomic_DNA"/>
</dbReference>
<feature type="transmembrane region" description="Helical" evidence="5">
    <location>
        <begin position="484"/>
        <end position="501"/>
    </location>
</feature>
<dbReference type="Pfam" id="PF06664">
    <property type="entry name" value="WLS-like_TM"/>
    <property type="match status" value="1"/>
</dbReference>
<gene>
    <name evidence="8" type="ORF">ACAOBT_LOCUS30890</name>
</gene>
<dbReference type="AlphaFoldDB" id="A0A9P0M8J0"/>
<keyword evidence="3 5" id="KW-1133">Transmembrane helix</keyword>
<reference evidence="8" key="1">
    <citation type="submission" date="2022-03" db="EMBL/GenBank/DDBJ databases">
        <authorList>
            <person name="Sayadi A."/>
        </authorList>
    </citation>
    <scope>NUCLEOTIDE SEQUENCE</scope>
</reference>
<feature type="domain" description="TMEM181 GOLD" evidence="7">
    <location>
        <begin position="134"/>
        <end position="251"/>
    </location>
</feature>
<protein>
    <recommendedName>
        <fullName evidence="10">Transmembrane protein 181</fullName>
    </recommendedName>
</protein>
<keyword evidence="9" id="KW-1185">Reference proteome</keyword>
<evidence type="ECO:0000313" key="8">
    <source>
        <dbReference type="EMBL" id="CAH2009469.1"/>
    </source>
</evidence>
<dbReference type="InterPro" id="IPR040416">
    <property type="entry name" value="TMEM181"/>
</dbReference>
<feature type="transmembrane region" description="Helical" evidence="5">
    <location>
        <begin position="298"/>
        <end position="321"/>
    </location>
</feature>
<evidence type="ECO:0008006" key="10">
    <source>
        <dbReference type="Google" id="ProtNLM"/>
    </source>
</evidence>
<evidence type="ECO:0000256" key="2">
    <source>
        <dbReference type="ARBA" id="ARBA00022692"/>
    </source>
</evidence>
<evidence type="ECO:0000259" key="6">
    <source>
        <dbReference type="Pfam" id="PF06664"/>
    </source>
</evidence>
<evidence type="ECO:0000259" key="7">
    <source>
        <dbReference type="Pfam" id="PF21885"/>
    </source>
</evidence>
<accession>A0A9P0M8J0</accession>
<comment type="subcellular location">
    <subcellularLocation>
        <location evidence="1">Membrane</location>
        <topology evidence="1">Multi-pass membrane protein</topology>
    </subcellularLocation>
</comment>
<organism evidence="8 9">
    <name type="scientific">Acanthoscelides obtectus</name>
    <name type="common">Bean weevil</name>
    <name type="synonym">Bruchus obtectus</name>
    <dbReference type="NCBI Taxonomy" id="200917"/>
    <lineage>
        <taxon>Eukaryota</taxon>
        <taxon>Metazoa</taxon>
        <taxon>Ecdysozoa</taxon>
        <taxon>Arthropoda</taxon>
        <taxon>Hexapoda</taxon>
        <taxon>Insecta</taxon>
        <taxon>Pterygota</taxon>
        <taxon>Neoptera</taxon>
        <taxon>Endopterygota</taxon>
        <taxon>Coleoptera</taxon>
        <taxon>Polyphaga</taxon>
        <taxon>Cucujiformia</taxon>
        <taxon>Chrysomeloidea</taxon>
        <taxon>Chrysomelidae</taxon>
        <taxon>Bruchinae</taxon>
        <taxon>Bruchini</taxon>
        <taxon>Acanthoscelides</taxon>
    </lineage>
</organism>
<name>A0A9P0M8J0_ACAOB</name>
<evidence type="ECO:0000256" key="5">
    <source>
        <dbReference type="SAM" id="Phobius"/>
    </source>
</evidence>
<feature type="transmembrane region" description="Helical" evidence="5">
    <location>
        <begin position="360"/>
        <end position="379"/>
    </location>
</feature>
<feature type="transmembrane region" description="Helical" evidence="5">
    <location>
        <begin position="399"/>
        <end position="422"/>
    </location>
</feature>
<evidence type="ECO:0000256" key="3">
    <source>
        <dbReference type="ARBA" id="ARBA00022989"/>
    </source>
</evidence>
<feature type="domain" description="Wntless-like transmembrane" evidence="6">
    <location>
        <begin position="252"/>
        <end position="504"/>
    </location>
</feature>
<dbReference type="OrthoDB" id="28186at2759"/>
<feature type="transmembrane region" description="Helical" evidence="5">
    <location>
        <begin position="82"/>
        <end position="103"/>
    </location>
</feature>
<evidence type="ECO:0000313" key="9">
    <source>
        <dbReference type="Proteomes" id="UP001152888"/>
    </source>
</evidence>
<comment type="caution">
    <text evidence="8">The sequence shown here is derived from an EMBL/GenBank/DDBJ whole genome shotgun (WGS) entry which is preliminary data.</text>
</comment>
<dbReference type="InterPro" id="IPR054077">
    <property type="entry name" value="TMEM181_GOLD"/>
</dbReference>
<dbReference type="PANTHER" id="PTHR31918:SF1">
    <property type="entry name" value="TRANSMEMBRANE PROTEIN 181"/>
    <property type="match status" value="1"/>
</dbReference>
<dbReference type="Pfam" id="PF21885">
    <property type="entry name" value="TMEM181_GOLD"/>
    <property type="match status" value="1"/>
</dbReference>
<keyword evidence="2 5" id="KW-0812">Transmembrane</keyword>
<dbReference type="PANTHER" id="PTHR31918">
    <property type="entry name" value="TRANSMEMBRANE PROTEIN 181"/>
    <property type="match status" value="1"/>
</dbReference>
<dbReference type="GO" id="GO:0015643">
    <property type="term" value="F:toxic substance binding"/>
    <property type="evidence" value="ECO:0007669"/>
    <property type="project" value="InterPro"/>
</dbReference>
<dbReference type="GO" id="GO:0016020">
    <property type="term" value="C:membrane"/>
    <property type="evidence" value="ECO:0007669"/>
    <property type="project" value="UniProtKB-SubCell"/>
</dbReference>
<evidence type="ECO:0000256" key="1">
    <source>
        <dbReference type="ARBA" id="ARBA00004141"/>
    </source>
</evidence>
<proteinExistence type="predicted"/>
<feature type="transmembrane region" description="Helical" evidence="5">
    <location>
        <begin position="260"/>
        <end position="277"/>
    </location>
</feature>
<dbReference type="Proteomes" id="UP001152888">
    <property type="component" value="Unassembled WGS sequence"/>
</dbReference>
<feature type="transmembrane region" description="Helical" evidence="5">
    <location>
        <begin position="327"/>
        <end position="348"/>
    </location>
</feature>
<keyword evidence="4 5" id="KW-0472">Membrane</keyword>
<dbReference type="InterPro" id="IPR047843">
    <property type="entry name" value="WLS-like_TM"/>
</dbReference>
<evidence type="ECO:0000256" key="4">
    <source>
        <dbReference type="ARBA" id="ARBA00023136"/>
    </source>
</evidence>
<feature type="transmembrane region" description="Helical" evidence="5">
    <location>
        <begin position="443"/>
        <end position="464"/>
    </location>
</feature>
<sequence length="552" mass="64506">MFFTSKEDTAFFWKTLIMARTDDTTFGYAYPSGGWLAKVRNALSQFSDIFSEFDKYVAPAYHHDRCERSVQMRLYTMHKREFVMVFVAFFACFGLGIFVGVAGPPITKTTVVDKSLLLPKTNSSNGYKRDIASGPFTMRTPTMTTYSQQLWVITKLSTENTDGEIIDKQFQVSVSISGLTEDHKPVAILDSKNNNRTRHLKCEKQACDEIIVLHLGFLDYTHYIITVHFYGLEAFHQRYNIKDLKFYFKTYNPGFTEIEIWFRFIFLIMTFSVMCWFQHSLRKYLLYDWSIEQKWMSILLPLLMAYNNPVFPMSFLLNSWIPGMIDAIAQATFLCALLLFWLCIYHGLRQNDRHFVTFYLPKLFIVAMLWIPAIILSTWQRINELQDPTYNHTVDTSNFYIIQAFFYIFGVIYLIYLFVLILKAYTELRSMPFFGLRLKFLTLLMLVVLIISCVITVFRFGIGVLEDNFVAQLSTHYSNSSEFMSFYGLLNFYTYTMTYVYSPGSKNIHELGITKDNPAFSMINDSDEDVIYGSDEESRRPLNRTRNDDDSD</sequence>